<evidence type="ECO:0000256" key="4">
    <source>
        <dbReference type="SAM" id="Phobius"/>
    </source>
</evidence>
<dbReference type="PANTHER" id="PTHR43630">
    <property type="entry name" value="POLY-BETA-1,6-N-ACETYL-D-GLUCOSAMINE SYNTHASE"/>
    <property type="match status" value="1"/>
</dbReference>
<dbReference type="CDD" id="cd06423">
    <property type="entry name" value="CESA_like"/>
    <property type="match status" value="1"/>
</dbReference>
<gene>
    <name evidence="7" type="ORF">KZH69_06250</name>
</gene>
<sequence length="476" mass="54982">MLNSLLNIYATFIGLFSFTYIVCYIILALLSYYAIKKYLNTKHYIPNNVIIKSNYIPGVSVVAPAFNEGATVVNNVKSLLSLTYPKYEVVLVNDGSTDDTLQKLINEFDLVKVDFYYQEKIKTSRVKGHYKSTNPLYSRLLVVDKENAKSKADAANAGINSTKYPLFLCTDVDCILKNDTIIKLAKPFIEAKKRVIATGAGIRISNSCEVKDGFLVKIHFPKDWYPRFQELEYVRAFLFGRMAWSQINGLLLVSGGLGMFDKEIAIAAGGYWHKSLGEDMELVTRMRKYMYGNKLPFSIQYIPESLCWTEVPATREVLIRQRVRWARGLVQTLYLHKNIFFNPKYGKTGFLIFPYFFFFEFLIPILELTGVIILILGIFILNINYINFLYLSLVVYLFYLIITFISILLDDVIYKNYANTKEIITLVLMAIIEPFFYHPVNVYASLKGYYYFFRQKEQSWGNMQRQGFSTAKKAKH</sequence>
<feature type="transmembrane region" description="Helical" evidence="4">
    <location>
        <begin position="350"/>
        <end position="383"/>
    </location>
</feature>
<dbReference type="InterPro" id="IPR001173">
    <property type="entry name" value="Glyco_trans_2-like"/>
</dbReference>
<feature type="transmembrane region" description="Helical" evidence="4">
    <location>
        <begin position="389"/>
        <end position="409"/>
    </location>
</feature>
<evidence type="ECO:0000256" key="2">
    <source>
        <dbReference type="ARBA" id="ARBA00022676"/>
    </source>
</evidence>
<evidence type="ECO:0000313" key="7">
    <source>
        <dbReference type="EMBL" id="MBW4360082.1"/>
    </source>
</evidence>
<comment type="similarity">
    <text evidence="1">Belongs to the glycosyltransferase 2 family.</text>
</comment>
<keyword evidence="4" id="KW-1133">Transmembrane helix</keyword>
<feature type="transmembrane region" description="Helical" evidence="4">
    <location>
        <begin position="6"/>
        <end position="35"/>
    </location>
</feature>
<evidence type="ECO:0000313" key="8">
    <source>
        <dbReference type="Proteomes" id="UP000812031"/>
    </source>
</evidence>
<proteinExistence type="inferred from homology"/>
<reference evidence="7 8" key="1">
    <citation type="submission" date="2021-07" db="EMBL/GenBank/DDBJ databases">
        <title>Flavobacterium sp. nov. isolated from sediment on the Taihu Lake.</title>
        <authorList>
            <person name="Qu J.-H."/>
        </authorList>
    </citation>
    <scope>NUCLEOTIDE SEQUENCE [LARGE SCALE GENOMIC DNA]</scope>
    <source>
        <strain evidence="7 8">NAS39</strain>
    </source>
</reference>
<evidence type="ECO:0000259" key="6">
    <source>
        <dbReference type="Pfam" id="PF13632"/>
    </source>
</evidence>
<dbReference type="RefSeq" id="WP_219316589.1">
    <property type="nucleotide sequence ID" value="NZ_JAHWYN010000004.1"/>
</dbReference>
<keyword evidence="8" id="KW-1185">Reference proteome</keyword>
<organism evidence="7 8">
    <name type="scientific">Flavobacterium taihuense</name>
    <dbReference type="NCBI Taxonomy" id="2857508"/>
    <lineage>
        <taxon>Bacteria</taxon>
        <taxon>Pseudomonadati</taxon>
        <taxon>Bacteroidota</taxon>
        <taxon>Flavobacteriia</taxon>
        <taxon>Flavobacteriales</taxon>
        <taxon>Flavobacteriaceae</taxon>
        <taxon>Flavobacterium</taxon>
    </lineage>
</organism>
<evidence type="ECO:0000256" key="3">
    <source>
        <dbReference type="ARBA" id="ARBA00022679"/>
    </source>
</evidence>
<feature type="domain" description="Glycosyltransferase 2-like" evidence="5">
    <location>
        <begin position="60"/>
        <end position="197"/>
    </location>
</feature>
<dbReference type="EC" id="2.4.-.-" evidence="7"/>
<keyword evidence="4" id="KW-0812">Transmembrane</keyword>
<protein>
    <submittedName>
        <fullName evidence="7">Glycosyltransferase</fullName>
        <ecNumber evidence="7">2.4.-.-</ecNumber>
    </submittedName>
</protein>
<dbReference type="Pfam" id="PF13632">
    <property type="entry name" value="Glyco_trans_2_3"/>
    <property type="match status" value="1"/>
</dbReference>
<dbReference type="Proteomes" id="UP000812031">
    <property type="component" value="Unassembled WGS sequence"/>
</dbReference>
<dbReference type="Pfam" id="PF00535">
    <property type="entry name" value="Glycos_transf_2"/>
    <property type="match status" value="1"/>
</dbReference>
<keyword evidence="4" id="KW-0472">Membrane</keyword>
<keyword evidence="3 7" id="KW-0808">Transferase</keyword>
<evidence type="ECO:0000259" key="5">
    <source>
        <dbReference type="Pfam" id="PF00535"/>
    </source>
</evidence>
<dbReference type="EMBL" id="JAHWYN010000004">
    <property type="protein sequence ID" value="MBW4360082.1"/>
    <property type="molecule type" value="Genomic_DNA"/>
</dbReference>
<dbReference type="PANTHER" id="PTHR43630:SF1">
    <property type="entry name" value="POLY-BETA-1,6-N-ACETYL-D-GLUCOSAMINE SYNTHASE"/>
    <property type="match status" value="1"/>
</dbReference>
<name>A0ABS6XUN5_9FLAO</name>
<evidence type="ECO:0000256" key="1">
    <source>
        <dbReference type="ARBA" id="ARBA00006739"/>
    </source>
</evidence>
<dbReference type="GO" id="GO:0016757">
    <property type="term" value="F:glycosyltransferase activity"/>
    <property type="evidence" value="ECO:0007669"/>
    <property type="project" value="UniProtKB-KW"/>
</dbReference>
<feature type="domain" description="Glycosyltransferase 2-like" evidence="6">
    <location>
        <begin position="240"/>
        <end position="400"/>
    </location>
</feature>
<keyword evidence="2 7" id="KW-0328">Glycosyltransferase</keyword>
<accession>A0ABS6XUN5</accession>
<comment type="caution">
    <text evidence="7">The sequence shown here is derived from an EMBL/GenBank/DDBJ whole genome shotgun (WGS) entry which is preliminary data.</text>
</comment>